<proteinExistence type="predicted"/>
<keyword evidence="1 4" id="KW-0378">Hydrolase</keyword>
<dbReference type="Pfam" id="PF00176">
    <property type="entry name" value="SNF2-rel_dom"/>
    <property type="match status" value="1"/>
</dbReference>
<feature type="domain" description="Helicase ATP-binding" evidence="2">
    <location>
        <begin position="292"/>
        <end position="454"/>
    </location>
</feature>
<accession>A0ABW4E7D3</accession>
<name>A0ABW4E7D3_9LACO</name>
<reference evidence="5" key="1">
    <citation type="journal article" date="2019" name="Int. J. Syst. Evol. Microbiol.">
        <title>The Global Catalogue of Microorganisms (GCM) 10K type strain sequencing project: providing services to taxonomists for standard genome sequencing and annotation.</title>
        <authorList>
            <consortium name="The Broad Institute Genomics Platform"/>
            <consortium name="The Broad Institute Genome Sequencing Center for Infectious Disease"/>
            <person name="Wu L."/>
            <person name="Ma J."/>
        </authorList>
    </citation>
    <scope>NUCLEOTIDE SEQUENCE [LARGE SCALE GENOMIC DNA]</scope>
    <source>
        <strain evidence="5">CCM 8903</strain>
    </source>
</reference>
<comment type="caution">
    <text evidence="4">The sequence shown here is derived from an EMBL/GenBank/DDBJ whole genome shotgun (WGS) entry which is preliminary data.</text>
</comment>
<dbReference type="Gene3D" id="3.40.50.300">
    <property type="entry name" value="P-loop containing nucleotide triphosphate hydrolases"/>
    <property type="match status" value="1"/>
</dbReference>
<organism evidence="4 5">
    <name type="scientific">Lacticaseibacillus baoqingensis</name>
    <dbReference type="NCBI Taxonomy" id="2486013"/>
    <lineage>
        <taxon>Bacteria</taxon>
        <taxon>Bacillati</taxon>
        <taxon>Bacillota</taxon>
        <taxon>Bacilli</taxon>
        <taxon>Lactobacillales</taxon>
        <taxon>Lactobacillaceae</taxon>
        <taxon>Lacticaseibacillus</taxon>
    </lineage>
</organism>
<feature type="domain" description="Helicase C-terminal" evidence="3">
    <location>
        <begin position="554"/>
        <end position="703"/>
    </location>
</feature>
<keyword evidence="4" id="KW-0347">Helicase</keyword>
<dbReference type="CDD" id="cd18793">
    <property type="entry name" value="SF2_C_SNF"/>
    <property type="match status" value="1"/>
</dbReference>
<dbReference type="InterPro" id="IPR001650">
    <property type="entry name" value="Helicase_C-like"/>
</dbReference>
<dbReference type="PROSITE" id="PS51194">
    <property type="entry name" value="HELICASE_CTER"/>
    <property type="match status" value="1"/>
</dbReference>
<dbReference type="RefSeq" id="WP_125752533.1">
    <property type="nucleotide sequence ID" value="NZ_JBHTON010000009.1"/>
</dbReference>
<keyword evidence="4" id="KW-0547">Nucleotide-binding</keyword>
<dbReference type="EMBL" id="JBHTON010000009">
    <property type="protein sequence ID" value="MFD1484465.1"/>
    <property type="molecule type" value="Genomic_DNA"/>
</dbReference>
<dbReference type="Gene3D" id="3.40.50.10810">
    <property type="entry name" value="Tandem AAA-ATPase domain"/>
    <property type="match status" value="1"/>
</dbReference>
<evidence type="ECO:0000313" key="5">
    <source>
        <dbReference type="Proteomes" id="UP001597252"/>
    </source>
</evidence>
<dbReference type="GO" id="GO:0004386">
    <property type="term" value="F:helicase activity"/>
    <property type="evidence" value="ECO:0007669"/>
    <property type="project" value="UniProtKB-KW"/>
</dbReference>
<protein>
    <submittedName>
        <fullName evidence="4">DEAD/DEAH box helicase</fullName>
        <ecNumber evidence="4">3.6.4.-</ecNumber>
    </submittedName>
</protein>
<evidence type="ECO:0000313" key="4">
    <source>
        <dbReference type="EMBL" id="MFD1484465.1"/>
    </source>
</evidence>
<keyword evidence="5" id="KW-1185">Reference proteome</keyword>
<dbReference type="InterPro" id="IPR000330">
    <property type="entry name" value="SNF2_N"/>
</dbReference>
<evidence type="ECO:0000259" key="2">
    <source>
        <dbReference type="PROSITE" id="PS51192"/>
    </source>
</evidence>
<dbReference type="Pfam" id="PF00271">
    <property type="entry name" value="Helicase_C"/>
    <property type="match status" value="1"/>
</dbReference>
<dbReference type="EC" id="3.6.4.-" evidence="4"/>
<dbReference type="InterPro" id="IPR049730">
    <property type="entry name" value="SNF2/RAD54-like_C"/>
</dbReference>
<keyword evidence="4" id="KW-0067">ATP-binding</keyword>
<dbReference type="PANTHER" id="PTHR10799">
    <property type="entry name" value="SNF2/RAD54 HELICASE FAMILY"/>
    <property type="match status" value="1"/>
</dbReference>
<gene>
    <name evidence="4" type="ORF">ACFQ5J_04365</name>
</gene>
<dbReference type="InterPro" id="IPR038718">
    <property type="entry name" value="SNF2-like_sf"/>
</dbReference>
<evidence type="ECO:0000256" key="1">
    <source>
        <dbReference type="ARBA" id="ARBA00022801"/>
    </source>
</evidence>
<evidence type="ECO:0000259" key="3">
    <source>
        <dbReference type="PROSITE" id="PS51194"/>
    </source>
</evidence>
<dbReference type="SMART" id="SM00487">
    <property type="entry name" value="DEXDc"/>
    <property type="match status" value="1"/>
</dbReference>
<dbReference type="InterPro" id="IPR027417">
    <property type="entry name" value="P-loop_NTPase"/>
</dbReference>
<dbReference type="PROSITE" id="PS51192">
    <property type="entry name" value="HELICASE_ATP_BIND_1"/>
    <property type="match status" value="1"/>
</dbReference>
<dbReference type="SUPFAM" id="SSF52540">
    <property type="entry name" value="P-loop containing nucleoside triphosphate hydrolases"/>
    <property type="match status" value="2"/>
</dbReference>
<dbReference type="SMART" id="SM00490">
    <property type="entry name" value="HELICc"/>
    <property type="match status" value="1"/>
</dbReference>
<dbReference type="Proteomes" id="UP001597252">
    <property type="component" value="Unassembled WGS sequence"/>
</dbReference>
<dbReference type="GO" id="GO:0016787">
    <property type="term" value="F:hydrolase activity"/>
    <property type="evidence" value="ECO:0007669"/>
    <property type="project" value="UniProtKB-KW"/>
</dbReference>
<sequence length="733" mass="81455">MVAITKAAASKIVAELKQLQAKQATLTPINQALANQLAEAADSLYQREQADALAHLTVKELAGLSYQLDPIALADQGIGSLGKLLETIHQQNALPGVSDRSELQSITTQAEKIAKNLRAAVKLKIDFDAYATESARLVHYVRINEAVGQFLQAQATQSRELTQRIDEVTNKLDINTFGRIRWWLTPEKAKAAQVEKVETISQLNTELAAWYTACFDQINHYTSYQIAVERAEFEHSAAALYAQFEALKLPGTATPVFDQTMIPRSLAAKVEAIEYDTTYLKATLRGWQQFGVKFILANHKVLLGDEMGLGKTVQALAAIAAKRAEGVTHFLVVCPNSIVINWLREIKTHTHISAINLHGAPAARAQALAKWVTEGGIAVCNYEAVWRLDKQKVFDNTQFLVADEAHMVKNPGRKRSDFVTSLAEAVPMAVFMTGTALENHLEDMINLIAPLAPDILDHYGLAEVDRGDGFLRWLRQDELDTLESSGFKKMIAPVYLRRNRADVLKELPAITQTLEWSEFSPYQAAEYKRAVQERGFMAMRQVGWAGQGSKDTPKLERLKEICAEAATNHEKVLFFSFFRQVLQRVAHELSDIAVAPIMGGVATSERQARIDEFIHSSTKFVMPAQIDTLGYGLNLQAANIVIFAEPQLKPSTEAQALSRAYRMGQTKHVFVYRLLTEDSVDELMLAMLDSKQRLFDIYAKDSVAARSSAAAVDPDEVKLEKQILAHEAKRLAV</sequence>
<dbReference type="InterPro" id="IPR014001">
    <property type="entry name" value="Helicase_ATP-bd"/>
</dbReference>